<evidence type="ECO:0000256" key="4">
    <source>
        <dbReference type="ARBA" id="ARBA00038314"/>
    </source>
</evidence>
<dbReference type="GO" id="GO:0016740">
    <property type="term" value="F:transferase activity"/>
    <property type="evidence" value="ECO:0007669"/>
    <property type="project" value="UniProtKB-KW"/>
</dbReference>
<dbReference type="STRING" id="742152.A0A2H3JP90"/>
<dbReference type="EMBL" id="KB468113">
    <property type="protein sequence ID" value="PCH41723.1"/>
    <property type="molecule type" value="Genomic_DNA"/>
</dbReference>
<accession>A0A2H3JP90</accession>
<keyword evidence="7" id="KW-1185">Reference proteome</keyword>
<keyword evidence="2" id="KW-0808">Transferase</keyword>
<protein>
    <recommendedName>
        <fullName evidence="8">Methyltransferase domain-containing protein</fullName>
    </recommendedName>
</protein>
<evidence type="ECO:0000256" key="3">
    <source>
        <dbReference type="ARBA" id="ARBA00022691"/>
    </source>
</evidence>
<comment type="pathway">
    <text evidence="1">Secondary metabolite biosynthesis.</text>
</comment>
<evidence type="ECO:0000313" key="6">
    <source>
        <dbReference type="EMBL" id="PCH41723.1"/>
    </source>
</evidence>
<dbReference type="PANTHER" id="PTHR35897">
    <property type="entry name" value="METHYLTRANSFERASE AUSD"/>
    <property type="match status" value="1"/>
</dbReference>
<evidence type="ECO:0000256" key="2">
    <source>
        <dbReference type="ARBA" id="ARBA00022679"/>
    </source>
</evidence>
<dbReference type="InterPro" id="IPR051654">
    <property type="entry name" value="Meroterpenoid_MTases"/>
</dbReference>
<dbReference type="OMA" id="WAISKYP"/>
<reference evidence="6 7" key="1">
    <citation type="journal article" date="2012" name="Science">
        <title>The Paleozoic origin of enzymatic lignin decomposition reconstructed from 31 fungal genomes.</title>
        <authorList>
            <person name="Floudas D."/>
            <person name="Binder M."/>
            <person name="Riley R."/>
            <person name="Barry K."/>
            <person name="Blanchette R.A."/>
            <person name="Henrissat B."/>
            <person name="Martinez A.T."/>
            <person name="Otillar R."/>
            <person name="Spatafora J.W."/>
            <person name="Yadav J.S."/>
            <person name="Aerts A."/>
            <person name="Benoit I."/>
            <person name="Boyd A."/>
            <person name="Carlson A."/>
            <person name="Copeland A."/>
            <person name="Coutinho P.M."/>
            <person name="de Vries R.P."/>
            <person name="Ferreira P."/>
            <person name="Findley K."/>
            <person name="Foster B."/>
            <person name="Gaskell J."/>
            <person name="Glotzer D."/>
            <person name="Gorecki P."/>
            <person name="Heitman J."/>
            <person name="Hesse C."/>
            <person name="Hori C."/>
            <person name="Igarashi K."/>
            <person name="Jurgens J.A."/>
            <person name="Kallen N."/>
            <person name="Kersten P."/>
            <person name="Kohler A."/>
            <person name="Kuees U."/>
            <person name="Kumar T.K.A."/>
            <person name="Kuo A."/>
            <person name="LaButti K."/>
            <person name="Larrondo L.F."/>
            <person name="Lindquist E."/>
            <person name="Ling A."/>
            <person name="Lombard V."/>
            <person name="Lucas S."/>
            <person name="Lundell T."/>
            <person name="Martin R."/>
            <person name="McLaughlin D.J."/>
            <person name="Morgenstern I."/>
            <person name="Morin E."/>
            <person name="Murat C."/>
            <person name="Nagy L.G."/>
            <person name="Nolan M."/>
            <person name="Ohm R.A."/>
            <person name="Patyshakuliyeva A."/>
            <person name="Rokas A."/>
            <person name="Ruiz-Duenas F.J."/>
            <person name="Sabat G."/>
            <person name="Salamov A."/>
            <person name="Samejima M."/>
            <person name="Schmutz J."/>
            <person name="Slot J.C."/>
            <person name="St John F."/>
            <person name="Stenlid J."/>
            <person name="Sun H."/>
            <person name="Sun S."/>
            <person name="Syed K."/>
            <person name="Tsang A."/>
            <person name="Wiebenga A."/>
            <person name="Young D."/>
            <person name="Pisabarro A."/>
            <person name="Eastwood D.C."/>
            <person name="Martin F."/>
            <person name="Cullen D."/>
            <person name="Grigoriev I.V."/>
            <person name="Hibbett D.S."/>
        </authorList>
    </citation>
    <scope>NUCLEOTIDE SEQUENCE [LARGE SCALE GENOMIC DNA]</scope>
    <source>
        <strain evidence="6 7">MD-104</strain>
    </source>
</reference>
<dbReference type="Gene3D" id="3.40.50.150">
    <property type="entry name" value="Vaccinia Virus protein VP39"/>
    <property type="match status" value="1"/>
</dbReference>
<evidence type="ECO:0000313" key="7">
    <source>
        <dbReference type="Proteomes" id="UP000218811"/>
    </source>
</evidence>
<organism evidence="6 7">
    <name type="scientific">Wolfiporia cocos (strain MD-104)</name>
    <name type="common">Brown rot fungus</name>
    <dbReference type="NCBI Taxonomy" id="742152"/>
    <lineage>
        <taxon>Eukaryota</taxon>
        <taxon>Fungi</taxon>
        <taxon>Dikarya</taxon>
        <taxon>Basidiomycota</taxon>
        <taxon>Agaricomycotina</taxon>
        <taxon>Agaricomycetes</taxon>
        <taxon>Polyporales</taxon>
        <taxon>Phaeolaceae</taxon>
        <taxon>Wolfiporia</taxon>
    </lineage>
</organism>
<gene>
    <name evidence="6" type="ORF">WOLCODRAFT_137562</name>
</gene>
<comment type="similarity">
    <text evidence="4">Belongs to the class I-like SAM-binding methyltransferase superfamily.</text>
</comment>
<evidence type="ECO:0000256" key="1">
    <source>
        <dbReference type="ARBA" id="ARBA00005179"/>
    </source>
</evidence>
<dbReference type="Proteomes" id="UP000218811">
    <property type="component" value="Unassembled WGS sequence"/>
</dbReference>
<dbReference type="AlphaFoldDB" id="A0A2H3JP90"/>
<proteinExistence type="inferred from homology"/>
<name>A0A2H3JP90_WOLCO</name>
<dbReference type="OrthoDB" id="2094832at2759"/>
<feature type="region of interest" description="Disordered" evidence="5">
    <location>
        <begin position="1"/>
        <end position="20"/>
    </location>
</feature>
<dbReference type="InterPro" id="IPR029063">
    <property type="entry name" value="SAM-dependent_MTases_sf"/>
</dbReference>
<dbReference type="PANTHER" id="PTHR35897:SF1">
    <property type="entry name" value="METHYLTRANSFERASE AUSD"/>
    <property type="match status" value="1"/>
</dbReference>
<keyword evidence="3" id="KW-0949">S-adenosyl-L-methionine</keyword>
<evidence type="ECO:0008006" key="8">
    <source>
        <dbReference type="Google" id="ProtNLM"/>
    </source>
</evidence>
<sequence>MNFDPKTDETSLSQEDSNERHKLDAEELAFFKSQTGITDDDALNRHVEQVQADAYKVYQYSCILKFRFMKFKISRLPVYAQLLKMGRERRGVIFLDIGCCFGNDVRKAVADGFPVESVIASDLHAEFWQLGHRLFNSSADTFPVPFVAGDAFDETFLRATPPFYTPPKEPAPPLSSLTNLTPLLGHVSAIHASSFFHLFDEARQSQLAKSLAGLLSPLPGSMIFGAHGGLPEKGVRIREGNPSRAGSHMFCHSPESWGELWDGQVFERGTVKVEAKVEARERVTSDGGNATSYTLIWSVTRL</sequence>
<evidence type="ECO:0000256" key="5">
    <source>
        <dbReference type="SAM" id="MobiDB-lite"/>
    </source>
</evidence>
<dbReference type="SUPFAM" id="SSF53335">
    <property type="entry name" value="S-adenosyl-L-methionine-dependent methyltransferases"/>
    <property type="match status" value="1"/>
</dbReference>